<reference evidence="3" key="1">
    <citation type="submission" date="2017-02" db="EMBL/GenBank/DDBJ databases">
        <authorList>
            <person name="Varghese N."/>
            <person name="Submissions S."/>
        </authorList>
    </citation>
    <scope>NUCLEOTIDE SEQUENCE [LARGE SCALE GENOMIC DNA]</scope>
    <source>
        <strain evidence="3">ATCC 27094</strain>
    </source>
</reference>
<dbReference type="InterPro" id="IPR036856">
    <property type="entry name" value="Ald_Oxase/Xan_DH_a/b_sf"/>
</dbReference>
<dbReference type="InterPro" id="IPR046867">
    <property type="entry name" value="AldOxase/xan_DH_MoCoBD2"/>
</dbReference>
<dbReference type="SUPFAM" id="SSF56003">
    <property type="entry name" value="Molybdenum cofactor-binding domain"/>
    <property type="match status" value="1"/>
</dbReference>
<dbReference type="PANTHER" id="PTHR11908">
    <property type="entry name" value="XANTHINE DEHYDROGENASE"/>
    <property type="match status" value="1"/>
</dbReference>
<dbReference type="EMBL" id="FUWJ01000002">
    <property type="protein sequence ID" value="SJZ86661.1"/>
    <property type="molecule type" value="Genomic_DNA"/>
</dbReference>
<name>A0A1T4P5I2_9HYPH</name>
<evidence type="ECO:0000313" key="3">
    <source>
        <dbReference type="Proteomes" id="UP000190092"/>
    </source>
</evidence>
<dbReference type="GO" id="GO:0005506">
    <property type="term" value="F:iron ion binding"/>
    <property type="evidence" value="ECO:0007669"/>
    <property type="project" value="InterPro"/>
</dbReference>
<proteinExistence type="predicted"/>
<keyword evidence="3" id="KW-1185">Reference proteome</keyword>
<dbReference type="GO" id="GO:0016491">
    <property type="term" value="F:oxidoreductase activity"/>
    <property type="evidence" value="ECO:0007669"/>
    <property type="project" value="InterPro"/>
</dbReference>
<dbReference type="InterPro" id="IPR000674">
    <property type="entry name" value="Ald_Oxase/Xan_DH_a/b"/>
</dbReference>
<dbReference type="Pfam" id="PF01315">
    <property type="entry name" value="Ald_Xan_dh_C"/>
    <property type="match status" value="1"/>
</dbReference>
<dbReference type="SMART" id="SM01008">
    <property type="entry name" value="Ald_Xan_dh_C"/>
    <property type="match status" value="1"/>
</dbReference>
<dbReference type="Proteomes" id="UP000190092">
    <property type="component" value="Unassembled WGS sequence"/>
</dbReference>
<gene>
    <name evidence="2" type="ORF">SAMN02745126_02624</name>
</gene>
<dbReference type="AlphaFoldDB" id="A0A1T4P5I2"/>
<dbReference type="Gene3D" id="3.90.1170.50">
    <property type="entry name" value="Aldehyde oxidase/xanthine dehydrogenase, a/b hammerhead"/>
    <property type="match status" value="1"/>
</dbReference>
<dbReference type="OrthoDB" id="8428274at2"/>
<sequence>MPNAVIGLPLDRVDGVAKVTGSARYAADAKAGSSPAFGAIVTSTIGRGLVTKVDAEEAERSPGVLLVMSHEDAPAQAPFKQRGGNRHARAKPALSESRVYYYGQPVALVVAETFEQARAAAALIRLSYTTESGSYDLADGRKLAYTPETLVAGKADTQVGDFEPAFAGGEVKVDATYTTPYQSHNPMELVGSLAEWQGDKLTVHCAAQLVDAAHHSIASTLQVPLENVEVVSEYVGGGFGGKLPIYADAILAALAARRLKRPVKVVLTRQQMFSVTTHRAASIQRVRLAAGKDGRLTALAHEAWTQSARADEFAEGAAVCSRAMYAAPDRMTRHRIVALDLPVADAMRAPGDAIGQLAVEQAMDELAEKLDLDPLELRLRNQPDRDPEKKIPFSSRALVACLQQGAERFGWSRRHKVPGSVREGAWLIGLGMAAAIRPNYRQAAHARVRMDEDRHVTVEMDMTDIGTGSYTILAQVAAEVLEVPVEDVSVRLGRSSFPQTPGSGGSFGAASSTAALREACLALRKQLEDGKQPGNLQAEAGAEPGDEYKTYSQHSYGAHFAEVAVDTTTGEVRLRRMLGVFDVGRVLNAKTARSQLIGGMIWGVGSALHEHAVVDQRLGAFVNNDLAGYHVPVHADIPMAVDAVMLAGFDDKSSPLGSKGAGELGICAAGAAVANAVYNACGVRIRDYPITPDKVLGGLLQSNLAQQR</sequence>
<dbReference type="Gene3D" id="3.30.365.10">
    <property type="entry name" value="Aldehyde oxidase/xanthine dehydrogenase, molybdopterin binding domain"/>
    <property type="match status" value="4"/>
</dbReference>
<dbReference type="PANTHER" id="PTHR11908:SF123">
    <property type="entry name" value="ALDEHYDE OXIDOREDUCTASE MOLYBDENUM-BINDING SUBUNIT PAOC"/>
    <property type="match status" value="1"/>
</dbReference>
<evidence type="ECO:0000313" key="2">
    <source>
        <dbReference type="EMBL" id="SJZ86661.1"/>
    </source>
</evidence>
<dbReference type="Pfam" id="PF02738">
    <property type="entry name" value="MoCoBD_1"/>
    <property type="match status" value="1"/>
</dbReference>
<evidence type="ECO:0000259" key="1">
    <source>
        <dbReference type="SMART" id="SM01008"/>
    </source>
</evidence>
<protein>
    <submittedName>
        <fullName evidence="2">Xanthine dehydrogenase YagR molybdenum-binding subunit</fullName>
    </submittedName>
</protein>
<dbReference type="InterPro" id="IPR037165">
    <property type="entry name" value="AldOxase/xan_DH_Mopterin-bd_sf"/>
</dbReference>
<accession>A0A1T4P5I2</accession>
<feature type="domain" description="Aldehyde oxidase/xanthine dehydrogenase a/b hammerhead" evidence="1">
    <location>
        <begin position="20"/>
        <end position="132"/>
    </location>
</feature>
<dbReference type="SUPFAM" id="SSF54665">
    <property type="entry name" value="CO dehydrogenase molybdoprotein N-domain-like"/>
    <property type="match status" value="1"/>
</dbReference>
<dbReference type="InterPro" id="IPR016208">
    <property type="entry name" value="Ald_Oxase/xanthine_DH-like"/>
</dbReference>
<dbReference type="InterPro" id="IPR008274">
    <property type="entry name" value="AldOxase/xan_DH_MoCoBD1"/>
</dbReference>
<dbReference type="STRING" id="225324.SAMN02745126_02624"/>
<dbReference type="RefSeq" id="WP_085934285.1">
    <property type="nucleotide sequence ID" value="NZ_FUWJ01000002.1"/>
</dbReference>
<organism evidence="2 3">
    <name type="scientific">Enhydrobacter aerosaccus</name>
    <dbReference type="NCBI Taxonomy" id="225324"/>
    <lineage>
        <taxon>Bacteria</taxon>
        <taxon>Pseudomonadati</taxon>
        <taxon>Pseudomonadota</taxon>
        <taxon>Alphaproteobacteria</taxon>
        <taxon>Hyphomicrobiales</taxon>
        <taxon>Enhydrobacter</taxon>
    </lineage>
</organism>
<dbReference type="Pfam" id="PF20256">
    <property type="entry name" value="MoCoBD_2"/>
    <property type="match status" value="2"/>
</dbReference>